<dbReference type="Proteomes" id="UP000621386">
    <property type="component" value="Unassembled WGS sequence"/>
</dbReference>
<proteinExistence type="predicted"/>
<name>A0ABS1NY27_9ACTN</name>
<dbReference type="RefSeq" id="WP_201815360.1">
    <property type="nucleotide sequence ID" value="NZ_JAERRH010000003.1"/>
</dbReference>
<protein>
    <submittedName>
        <fullName evidence="1">Uncharacterized protein</fullName>
    </submittedName>
</protein>
<evidence type="ECO:0000313" key="1">
    <source>
        <dbReference type="EMBL" id="MBL1104919.1"/>
    </source>
</evidence>
<dbReference type="EMBL" id="JAERRH010000003">
    <property type="protein sequence ID" value="MBL1104919.1"/>
    <property type="molecule type" value="Genomic_DNA"/>
</dbReference>
<evidence type="ECO:0000313" key="2">
    <source>
        <dbReference type="Proteomes" id="UP000621386"/>
    </source>
</evidence>
<reference evidence="1 2" key="1">
    <citation type="submission" date="2021-01" db="EMBL/GenBank/DDBJ databases">
        <title>WGS of actinomycetes isolated from Thailand.</title>
        <authorList>
            <person name="Thawai C."/>
        </authorList>
    </citation>
    <scope>NUCLEOTIDE SEQUENCE [LARGE SCALE GENOMIC DNA]</scope>
    <source>
        <strain evidence="1 2">CH5-8</strain>
    </source>
</reference>
<comment type="caution">
    <text evidence="1">The sequence shown here is derived from an EMBL/GenBank/DDBJ whole genome shotgun (WGS) entry which is preliminary data.</text>
</comment>
<gene>
    <name evidence="1" type="ORF">JK361_09985</name>
</gene>
<sequence>MSAADPLEKVLVAYGPTTVQDIEVHENGRIEAVTTREVRVFEKQADGSLKELFGEAKDNALDAFWADVAAFNELNDINGGND</sequence>
<organism evidence="1 2">
    <name type="scientific">Streptomyces musisoli</name>
    <dbReference type="NCBI Taxonomy" id="2802280"/>
    <lineage>
        <taxon>Bacteria</taxon>
        <taxon>Bacillati</taxon>
        <taxon>Actinomycetota</taxon>
        <taxon>Actinomycetes</taxon>
        <taxon>Kitasatosporales</taxon>
        <taxon>Streptomycetaceae</taxon>
        <taxon>Streptomyces</taxon>
    </lineage>
</organism>
<keyword evidence="2" id="KW-1185">Reference proteome</keyword>
<accession>A0ABS1NY27</accession>